<dbReference type="InterPro" id="IPR045266">
    <property type="entry name" value="DOH_DOMON"/>
</dbReference>
<name>X0ZQQ7_9ZZZZ</name>
<reference evidence="2" key="1">
    <citation type="journal article" date="2014" name="Front. Microbiol.">
        <title>High frequency of phylogenetically diverse reductive dehalogenase-homologous genes in deep subseafloor sedimentary metagenomes.</title>
        <authorList>
            <person name="Kawai M."/>
            <person name="Futagami T."/>
            <person name="Toyoda A."/>
            <person name="Takaki Y."/>
            <person name="Nishi S."/>
            <person name="Hori S."/>
            <person name="Arai W."/>
            <person name="Tsubouchi T."/>
            <person name="Morono Y."/>
            <person name="Uchiyama I."/>
            <person name="Ito T."/>
            <person name="Fujiyama A."/>
            <person name="Inagaki F."/>
            <person name="Takami H."/>
        </authorList>
    </citation>
    <scope>NUCLEOTIDE SEQUENCE</scope>
    <source>
        <strain evidence="2">Expedition CK06-06</strain>
    </source>
</reference>
<evidence type="ECO:0000313" key="2">
    <source>
        <dbReference type="EMBL" id="GAG60407.1"/>
    </source>
</evidence>
<gene>
    <name evidence="2" type="ORF">S01H4_12091</name>
</gene>
<organism evidence="2">
    <name type="scientific">marine sediment metagenome</name>
    <dbReference type="NCBI Taxonomy" id="412755"/>
    <lineage>
        <taxon>unclassified sequences</taxon>
        <taxon>metagenomes</taxon>
        <taxon>ecological metagenomes</taxon>
    </lineage>
</organism>
<protein>
    <recommendedName>
        <fullName evidence="1">DOMON domain-containing protein</fullName>
    </recommendedName>
</protein>
<feature type="non-terminal residue" evidence="2">
    <location>
        <position position="125"/>
    </location>
</feature>
<feature type="domain" description="DOMON" evidence="1">
    <location>
        <begin position="62"/>
        <end position="125"/>
    </location>
</feature>
<evidence type="ECO:0000259" key="1">
    <source>
        <dbReference type="PROSITE" id="PS50836"/>
    </source>
</evidence>
<dbReference type="Pfam" id="PF03351">
    <property type="entry name" value="DOMON"/>
    <property type="match status" value="1"/>
</dbReference>
<comment type="caution">
    <text evidence="2">The sequence shown here is derived from an EMBL/GenBank/DDBJ whole genome shotgun (WGS) entry which is preliminary data.</text>
</comment>
<dbReference type="CDD" id="cd09631">
    <property type="entry name" value="DOMON_DOH"/>
    <property type="match status" value="1"/>
</dbReference>
<dbReference type="AlphaFoldDB" id="X0ZQQ7"/>
<dbReference type="InterPro" id="IPR005018">
    <property type="entry name" value="DOMON_domain"/>
</dbReference>
<sequence length="125" mass="13490">MKKFSLYLLLITLILGTGSVLSYSATHTVSDTFIPYNDASQVIVDGTINNGEYAGFYEETNTGITIHWEHDGVNMHVGLISPGTGWVAIGFGPEGQKMPSANVIIGFVDDTTGEVNVFDQFAEGR</sequence>
<dbReference type="EMBL" id="BART01005063">
    <property type="protein sequence ID" value="GAG60407.1"/>
    <property type="molecule type" value="Genomic_DNA"/>
</dbReference>
<dbReference type="PROSITE" id="PS50836">
    <property type="entry name" value="DOMON"/>
    <property type="match status" value="1"/>
</dbReference>
<proteinExistence type="predicted"/>
<accession>X0ZQQ7</accession>